<sequence length="84" mass="8806">MKSWRSRITAGLVVGAAAIAIPLTATSAVASPPPGSGWHVAGGMTYDSKGQCEAEELSNAQHNGYDEVWCDGPGGRAEYTVWVR</sequence>
<dbReference type="EMBL" id="LK022848">
    <property type="protein sequence ID" value="CDR06855.1"/>
    <property type="molecule type" value="Genomic_DNA"/>
</dbReference>
<protein>
    <recommendedName>
        <fullName evidence="5">Secreted protein</fullName>
    </recommendedName>
</protein>
<feature type="chain" id="PRO_5001597974" description="Secreted protein" evidence="1">
    <location>
        <begin position="31"/>
        <end position="84"/>
    </location>
</feature>
<dbReference type="AlphaFoldDB" id="A0A060ZL77"/>
<reference evidence="2" key="1">
    <citation type="submission" date="2014-05" db="EMBL/GenBank/DDBJ databases">
        <authorList>
            <person name="Horn Fabian"/>
        </authorList>
    </citation>
    <scope>NUCLEOTIDE SEQUENCE</scope>
</reference>
<evidence type="ECO:0000313" key="3">
    <source>
        <dbReference type="EMBL" id="MBP2068688.1"/>
    </source>
</evidence>
<evidence type="ECO:0008006" key="5">
    <source>
        <dbReference type="Google" id="ProtNLM"/>
    </source>
</evidence>
<evidence type="ECO:0000256" key="1">
    <source>
        <dbReference type="SAM" id="SignalP"/>
    </source>
</evidence>
<organism evidence="2">
    <name type="scientific">Streptomyces iranensis</name>
    <dbReference type="NCBI Taxonomy" id="576784"/>
    <lineage>
        <taxon>Bacteria</taxon>
        <taxon>Bacillati</taxon>
        <taxon>Actinomycetota</taxon>
        <taxon>Actinomycetes</taxon>
        <taxon>Kitasatosporales</taxon>
        <taxon>Streptomycetaceae</taxon>
        <taxon>Streptomyces</taxon>
        <taxon>Streptomyces violaceusniger group</taxon>
    </lineage>
</organism>
<gene>
    <name evidence="3" type="ORF">J2Z30_009770</name>
    <name evidence="2" type="ORF">SIRAN3723</name>
</gene>
<evidence type="ECO:0000313" key="2">
    <source>
        <dbReference type="EMBL" id="CDR06855.1"/>
    </source>
</evidence>
<accession>A0A060ZL77</accession>
<dbReference type="HOGENOM" id="CLU_193077_0_0_11"/>
<dbReference type="Proteomes" id="UP000756710">
    <property type="component" value="Unassembled WGS sequence"/>
</dbReference>
<dbReference type="EMBL" id="JAGGLR010000048">
    <property type="protein sequence ID" value="MBP2068688.1"/>
    <property type="molecule type" value="Genomic_DNA"/>
</dbReference>
<keyword evidence="1" id="KW-0732">Signal</keyword>
<dbReference type="GeneID" id="32467409"/>
<dbReference type="RefSeq" id="WP_044570451.1">
    <property type="nucleotide sequence ID" value="NZ_BAABDR010000058.1"/>
</dbReference>
<reference evidence="3 4" key="2">
    <citation type="submission" date="2021-03" db="EMBL/GenBank/DDBJ databases">
        <title>Genomic Encyclopedia of Type Strains, Phase IV (KMG-IV): sequencing the most valuable type-strain genomes for metagenomic binning, comparative biology and taxonomic classification.</title>
        <authorList>
            <person name="Goeker M."/>
        </authorList>
    </citation>
    <scope>NUCLEOTIDE SEQUENCE [LARGE SCALE GENOMIC DNA]</scope>
    <source>
        <strain evidence="3 4">DSM 41954</strain>
    </source>
</reference>
<proteinExistence type="predicted"/>
<evidence type="ECO:0000313" key="4">
    <source>
        <dbReference type="Proteomes" id="UP000756710"/>
    </source>
</evidence>
<name>A0A060ZL77_9ACTN</name>
<feature type="signal peptide" evidence="1">
    <location>
        <begin position="1"/>
        <end position="30"/>
    </location>
</feature>
<keyword evidence="4" id="KW-1185">Reference proteome</keyword>